<reference evidence="2 3" key="1">
    <citation type="submission" date="2016-10" db="EMBL/GenBank/DDBJ databases">
        <authorList>
            <person name="de Groot N.N."/>
        </authorList>
    </citation>
    <scope>NUCLEOTIDE SEQUENCE [LARGE SCALE GENOMIC DNA]</scope>
    <source>
        <strain evidence="2 3">CGMCC 1.5382</strain>
    </source>
</reference>
<sequence length="252" mass="25524">MAGKRRGIGALVISVVLVVGLVVAFFIVDSGLRALAEDRVKAEITANLPEGATGDVDVSIGGASVIAQYLAGGFDRVELDAPTFALDGVPAAVHVVASGVPVDRTKPVRDVTGTVDLGQESLNTLLAAGGETGDAELTLGTGEVSYSGTFPVFGFEIGYEATATPSTSADSLLFTPTGADLTSDAGSVDVSGVIPLILGQEPLSICIAQYLPDGVTLAGVDVTPERARIKLESSTLMLTRQSLTTLGSCSAG</sequence>
<dbReference type="RefSeq" id="WP_092321672.1">
    <property type="nucleotide sequence ID" value="NZ_FNFU01000002.1"/>
</dbReference>
<protein>
    <submittedName>
        <fullName evidence="2">Uncharacterized protein</fullName>
    </submittedName>
</protein>
<dbReference type="OrthoDB" id="5116168at2"/>
<evidence type="ECO:0000313" key="2">
    <source>
        <dbReference type="EMBL" id="SDK07642.1"/>
    </source>
</evidence>
<gene>
    <name evidence="2" type="ORF">SAMN05216282_102330</name>
</gene>
<evidence type="ECO:0000313" key="3">
    <source>
        <dbReference type="Proteomes" id="UP000198701"/>
    </source>
</evidence>
<keyword evidence="3" id="KW-1185">Reference proteome</keyword>
<evidence type="ECO:0000256" key="1">
    <source>
        <dbReference type="SAM" id="Phobius"/>
    </source>
</evidence>
<proteinExistence type="predicted"/>
<dbReference type="Pfam" id="PF11209">
    <property type="entry name" value="LmeA"/>
    <property type="match status" value="1"/>
</dbReference>
<dbReference type="Proteomes" id="UP000198701">
    <property type="component" value="Unassembled WGS sequence"/>
</dbReference>
<accession>A0A1G8YXS8</accession>
<keyword evidence="1" id="KW-0472">Membrane</keyword>
<dbReference type="InterPro" id="IPR021373">
    <property type="entry name" value="DUF2993"/>
</dbReference>
<organism evidence="2 3">
    <name type="scientific">Cryobacterium psychrotolerans</name>
    <dbReference type="NCBI Taxonomy" id="386301"/>
    <lineage>
        <taxon>Bacteria</taxon>
        <taxon>Bacillati</taxon>
        <taxon>Actinomycetota</taxon>
        <taxon>Actinomycetes</taxon>
        <taxon>Micrococcales</taxon>
        <taxon>Microbacteriaceae</taxon>
        <taxon>Cryobacterium</taxon>
    </lineage>
</organism>
<feature type="transmembrane region" description="Helical" evidence="1">
    <location>
        <begin position="7"/>
        <end position="28"/>
    </location>
</feature>
<dbReference type="EMBL" id="FNFU01000002">
    <property type="protein sequence ID" value="SDK07642.1"/>
    <property type="molecule type" value="Genomic_DNA"/>
</dbReference>
<name>A0A1G8YXS8_9MICO</name>
<dbReference type="STRING" id="386301.SAMN05216282_102330"/>
<keyword evidence="1" id="KW-1133">Transmembrane helix</keyword>
<keyword evidence="1" id="KW-0812">Transmembrane</keyword>
<dbReference type="AlphaFoldDB" id="A0A1G8YXS8"/>